<evidence type="ECO:0000313" key="3">
    <source>
        <dbReference type="Proteomes" id="UP000612808"/>
    </source>
</evidence>
<dbReference type="Gene3D" id="3.30.200.20">
    <property type="entry name" value="Phosphorylase Kinase, domain 1"/>
    <property type="match status" value="1"/>
</dbReference>
<evidence type="ECO:0000313" key="2">
    <source>
        <dbReference type="EMBL" id="GID12934.1"/>
    </source>
</evidence>
<dbReference type="PANTHER" id="PTHR47829:SF1">
    <property type="entry name" value="HAD FAMILY PHOSPHATASE"/>
    <property type="match status" value="1"/>
</dbReference>
<dbReference type="Gene3D" id="3.90.1200.10">
    <property type="match status" value="1"/>
</dbReference>
<feature type="domain" description="Aminoglycoside phosphotransferase" evidence="1">
    <location>
        <begin position="35"/>
        <end position="254"/>
    </location>
</feature>
<dbReference type="InterPro" id="IPR002575">
    <property type="entry name" value="Aminoglycoside_PTrfase"/>
</dbReference>
<dbReference type="InterPro" id="IPR011009">
    <property type="entry name" value="Kinase-like_dom_sf"/>
</dbReference>
<dbReference type="InterPro" id="IPR041726">
    <property type="entry name" value="ACAD10_11_N"/>
</dbReference>
<keyword evidence="3" id="KW-1185">Reference proteome</keyword>
<evidence type="ECO:0000259" key="1">
    <source>
        <dbReference type="Pfam" id="PF01636"/>
    </source>
</evidence>
<dbReference type="AlphaFoldDB" id="A0A8J3NB26"/>
<comment type="caution">
    <text evidence="2">The sequence shown here is derived from an EMBL/GenBank/DDBJ whole genome shotgun (WGS) entry which is preliminary data.</text>
</comment>
<sequence>MDARPAGAVPGLDPAQLRAYLVDRLDGPVGELRAEVIAGGRSNLTYRVTDGTSRWVLRRPPLGHVLPTAHDMGREYRVISALGATAVPVPEALLLCTDETVLGAPFYLMAEVPGVVLRTAADYAGVDRAGMARAARLLVDTLVTLHGIEPDTVGLGDFGRPAGYLTRQVERWYRQWGGSATRVLPALDELHDRLAAAVPDTPRYGIVHGDYRLDNLMYDPDLTRVTAVLDWEMATTGDPLADVGLLVVYTDLARHGLGTAAEPPPASLGFPTGAELRTAYADARGIRLHRLDWYVGLGYYKLAIISEGIHARYLAGETVGADFDAIGARVPDLVDLGLTALSGPH</sequence>
<protein>
    <submittedName>
        <fullName evidence="2">Acyl-CoA dehydrogenase</fullName>
    </submittedName>
</protein>
<dbReference type="CDD" id="cd05154">
    <property type="entry name" value="ACAD10_11_N-like"/>
    <property type="match status" value="1"/>
</dbReference>
<organism evidence="2 3">
    <name type="scientific">Actinocatenispora rupis</name>
    <dbReference type="NCBI Taxonomy" id="519421"/>
    <lineage>
        <taxon>Bacteria</taxon>
        <taxon>Bacillati</taxon>
        <taxon>Actinomycetota</taxon>
        <taxon>Actinomycetes</taxon>
        <taxon>Micromonosporales</taxon>
        <taxon>Micromonosporaceae</taxon>
        <taxon>Actinocatenispora</taxon>
    </lineage>
</organism>
<reference evidence="2" key="1">
    <citation type="submission" date="2021-01" db="EMBL/GenBank/DDBJ databases">
        <title>Whole genome shotgun sequence of Actinocatenispora rupis NBRC 107355.</title>
        <authorList>
            <person name="Komaki H."/>
            <person name="Tamura T."/>
        </authorList>
    </citation>
    <scope>NUCLEOTIDE SEQUENCE</scope>
    <source>
        <strain evidence="2">NBRC 107355</strain>
    </source>
</reference>
<dbReference type="InterPro" id="IPR052898">
    <property type="entry name" value="ACAD10-like"/>
</dbReference>
<dbReference type="RefSeq" id="WP_203659442.1">
    <property type="nucleotide sequence ID" value="NZ_BAAAZM010000008.1"/>
</dbReference>
<gene>
    <name evidence="2" type="ORF">Aru02nite_38230</name>
</gene>
<dbReference type="Proteomes" id="UP000612808">
    <property type="component" value="Unassembled WGS sequence"/>
</dbReference>
<proteinExistence type="predicted"/>
<dbReference type="EMBL" id="BOMB01000021">
    <property type="protein sequence ID" value="GID12934.1"/>
    <property type="molecule type" value="Genomic_DNA"/>
</dbReference>
<dbReference type="PANTHER" id="PTHR47829">
    <property type="entry name" value="HYDROLASE, PUTATIVE (AFU_ORTHOLOGUE AFUA_1G12880)-RELATED"/>
    <property type="match status" value="1"/>
</dbReference>
<dbReference type="SUPFAM" id="SSF56112">
    <property type="entry name" value="Protein kinase-like (PK-like)"/>
    <property type="match status" value="1"/>
</dbReference>
<dbReference type="Pfam" id="PF01636">
    <property type="entry name" value="APH"/>
    <property type="match status" value="1"/>
</dbReference>
<accession>A0A8J3NB26</accession>
<name>A0A8J3NB26_9ACTN</name>